<reference evidence="1 2" key="1">
    <citation type="submission" date="2016-05" db="EMBL/GenBank/DDBJ databases">
        <title>Complete genome sequence of Novosphingobium guangzhouense SA925(T).</title>
        <authorList>
            <person name="Sha S."/>
        </authorList>
    </citation>
    <scope>NUCLEOTIDE SEQUENCE [LARGE SCALE GENOMIC DNA]</scope>
    <source>
        <strain evidence="1 2">SA925</strain>
    </source>
</reference>
<organism evidence="1 2">
    <name type="scientific">Novosphingobium guangzhouense</name>
    <dbReference type="NCBI Taxonomy" id="1850347"/>
    <lineage>
        <taxon>Bacteria</taxon>
        <taxon>Pseudomonadati</taxon>
        <taxon>Pseudomonadota</taxon>
        <taxon>Alphaproteobacteria</taxon>
        <taxon>Sphingomonadales</taxon>
        <taxon>Sphingomonadaceae</taxon>
        <taxon>Novosphingobium</taxon>
    </lineage>
</organism>
<proteinExistence type="predicted"/>
<gene>
    <name evidence="1" type="ORF">A8V01_16760</name>
</gene>
<dbReference type="Proteomes" id="UP000236327">
    <property type="component" value="Unassembled WGS sequence"/>
</dbReference>
<sequence length="69" mass="7508">MSARIRDAAFGPCSVPSMIAIQRKAGGCIPRRGPDQRQIDRPLHHGLDRHDIMIAHNAVEDIVGKIAAV</sequence>
<evidence type="ECO:0000313" key="2">
    <source>
        <dbReference type="Proteomes" id="UP000236327"/>
    </source>
</evidence>
<accession>A0A2K2G356</accession>
<evidence type="ECO:0000313" key="1">
    <source>
        <dbReference type="EMBL" id="PNU05428.1"/>
    </source>
</evidence>
<dbReference type="AlphaFoldDB" id="A0A2K2G356"/>
<name>A0A2K2G356_9SPHN</name>
<dbReference type="EMBL" id="LYMM01000026">
    <property type="protein sequence ID" value="PNU05428.1"/>
    <property type="molecule type" value="Genomic_DNA"/>
</dbReference>
<comment type="caution">
    <text evidence="1">The sequence shown here is derived from an EMBL/GenBank/DDBJ whole genome shotgun (WGS) entry which is preliminary data.</text>
</comment>
<keyword evidence="2" id="KW-1185">Reference proteome</keyword>
<protein>
    <submittedName>
        <fullName evidence="1">Uncharacterized protein</fullName>
    </submittedName>
</protein>